<keyword evidence="2" id="KW-1185">Reference proteome</keyword>
<dbReference type="Proteomes" id="UP000052258">
    <property type="component" value="Unassembled WGS sequence"/>
</dbReference>
<organism evidence="1 2">
    <name type="scientific">Listeria fleischmannii 1991</name>
    <dbReference type="NCBI Taxonomy" id="1430899"/>
    <lineage>
        <taxon>Bacteria</taxon>
        <taxon>Bacillati</taxon>
        <taxon>Bacillota</taxon>
        <taxon>Bacilli</taxon>
        <taxon>Bacillales</taxon>
        <taxon>Listeriaceae</taxon>
        <taxon>Listeria</taxon>
    </lineage>
</organism>
<name>A0A0J8GC97_9LIST</name>
<proteinExistence type="predicted"/>
<reference evidence="1 2" key="1">
    <citation type="journal article" date="2015" name="Genome Biol. Evol.">
        <title>Comparative Genomics of Listeria Sensu Lato: Genus-Wide Differences in Evolutionary Dynamics and the Progressive Gain of Complex, Potentially Pathogenicity-Related Traits through Lateral Gene Transfer.</title>
        <authorList>
            <person name="Chiara M."/>
            <person name="Caruso M."/>
            <person name="D'Erchia A.M."/>
            <person name="Manzari C."/>
            <person name="Fraccalvieri R."/>
            <person name="Goffredo E."/>
            <person name="Latorre L."/>
            <person name="Miccolupo A."/>
            <person name="Padalino I."/>
            <person name="Santagada G."/>
            <person name="Chiocco D."/>
            <person name="Pesole G."/>
            <person name="Horner D.S."/>
            <person name="Parisi A."/>
        </authorList>
    </citation>
    <scope>NUCLEOTIDE SEQUENCE [LARGE SCALE GENOMIC DNA]</scope>
    <source>
        <strain evidence="1 2">1991</strain>
    </source>
</reference>
<dbReference type="GO" id="GO:0009295">
    <property type="term" value="C:nucleoid"/>
    <property type="evidence" value="ECO:0007669"/>
    <property type="project" value="InterPro"/>
</dbReference>
<dbReference type="Pfam" id="PF04245">
    <property type="entry name" value="NA37"/>
    <property type="match status" value="1"/>
</dbReference>
<comment type="caution">
    <text evidence="1">The sequence shown here is derived from an EMBL/GenBank/DDBJ whole genome shotgun (WGS) entry which is preliminary data.</text>
</comment>
<dbReference type="InterPro" id="IPR007358">
    <property type="entry name" value="Nucleoid_associated_NdpA"/>
</dbReference>
<evidence type="ECO:0008006" key="3">
    <source>
        <dbReference type="Google" id="ProtNLM"/>
    </source>
</evidence>
<dbReference type="PATRIC" id="fig|1430899.3.peg.2307"/>
<sequence length="344" mass="40115">MVDFTYAKVKQLVVHFVGNKAQEEGYEIAKNGLTDISEDLNRTLISIFCDGFQDDDFFHFTHETSLDFNEVYTYSNNIFTDDMHFLEDTESIVKHLYSESTHPNIKSGDVWIFELEGCVVDGNFTNAIGIFKVENKEVYVKNDFSGNNFTISYDTGVTGTDLDKGCFIFNDAREEGFKVLVLSRLSKNDSIYWKDRFLAIEKTADEKFYTESFVHICTDYIKQKEDSLMEKASFVKATSEYMQSSEMLDVDAFTEKTIENPVQQAEFKTIVENFEQENNFRMPKEFQVDEEKAEKFSKKVRKTLKLGRNMTLTIKDLENLNEDDFVQGYDQERGRNYMIVYFDE</sequence>
<dbReference type="RefSeq" id="WP_007473729.1">
    <property type="nucleotide sequence ID" value="NZ_KQ130619.1"/>
</dbReference>
<evidence type="ECO:0000313" key="2">
    <source>
        <dbReference type="Proteomes" id="UP000052258"/>
    </source>
</evidence>
<accession>A0A0J8GC97</accession>
<evidence type="ECO:0000313" key="1">
    <source>
        <dbReference type="EMBL" id="KMT58433.1"/>
    </source>
</evidence>
<protein>
    <recommendedName>
        <fullName evidence="3">37-kD nucleoid-associated bacterial protein</fullName>
    </recommendedName>
</protein>
<dbReference type="AlphaFoldDB" id="A0A0J8GC97"/>
<dbReference type="EMBL" id="AZHO01000030">
    <property type="protein sequence ID" value="KMT58433.1"/>
    <property type="molecule type" value="Genomic_DNA"/>
</dbReference>
<gene>
    <name evidence="1" type="ORF">X560_2259</name>
</gene>
<dbReference type="OrthoDB" id="9153118at2"/>